<dbReference type="AlphaFoldDB" id="A0A1C7AFH5"/>
<name>A0A1C7AFH5_9GAMM</name>
<keyword evidence="2 4" id="KW-0521">NADP</keyword>
<dbReference type="InterPro" id="IPR036291">
    <property type="entry name" value="NAD(P)-bd_dom_sf"/>
</dbReference>
<dbReference type="OrthoDB" id="9805754at2"/>
<comment type="similarity">
    <text evidence="1 4 7">Belongs to the pyrroline-5-carboxylate reductase family.</text>
</comment>
<dbReference type="EC" id="1.5.1.2" evidence="4 5"/>
<dbReference type="PANTHER" id="PTHR11645">
    <property type="entry name" value="PYRROLINE-5-CARBOXYLATE REDUCTASE"/>
    <property type="match status" value="1"/>
</dbReference>
<keyword evidence="3 4" id="KW-0560">Oxidoreductase</keyword>
<evidence type="ECO:0000256" key="1">
    <source>
        <dbReference type="ARBA" id="ARBA00005525"/>
    </source>
</evidence>
<dbReference type="NCBIfam" id="TIGR00112">
    <property type="entry name" value="proC"/>
    <property type="match status" value="1"/>
</dbReference>
<dbReference type="SUPFAM" id="SSF51735">
    <property type="entry name" value="NAD(P)-binding Rossmann-fold domains"/>
    <property type="match status" value="1"/>
</dbReference>
<organism evidence="11 12">
    <name type="scientific">Sulfurifustis variabilis</name>
    <dbReference type="NCBI Taxonomy" id="1675686"/>
    <lineage>
        <taxon>Bacteria</taxon>
        <taxon>Pseudomonadati</taxon>
        <taxon>Pseudomonadota</taxon>
        <taxon>Gammaproteobacteria</taxon>
        <taxon>Acidiferrobacterales</taxon>
        <taxon>Acidiferrobacteraceae</taxon>
        <taxon>Sulfurifustis</taxon>
    </lineage>
</organism>
<dbReference type="Proteomes" id="UP000218899">
    <property type="component" value="Chromosome"/>
</dbReference>
<dbReference type="UniPathway" id="UPA00098">
    <property type="reaction ID" value="UER00361"/>
</dbReference>
<keyword evidence="4" id="KW-0963">Cytoplasm</keyword>
<evidence type="ECO:0000313" key="11">
    <source>
        <dbReference type="EMBL" id="BAU50076.1"/>
    </source>
</evidence>
<proteinExistence type="inferred from homology"/>
<dbReference type="PROSITE" id="PS00521">
    <property type="entry name" value="P5CR"/>
    <property type="match status" value="1"/>
</dbReference>
<protein>
    <recommendedName>
        <fullName evidence="4 5">Pyrroline-5-carboxylate reductase</fullName>
        <shortName evidence="4">P5C reductase</shortName>
        <shortName evidence="4">P5CR</shortName>
        <ecNumber evidence="4 5">1.5.1.2</ecNumber>
    </recommendedName>
    <alternativeName>
        <fullName evidence="4">PCA reductase</fullName>
    </alternativeName>
</protein>
<comment type="pathway">
    <text evidence="4 7">Amino-acid biosynthesis; L-proline biosynthesis; L-proline from L-glutamate 5-semialdehyde: step 1/1.</text>
</comment>
<dbReference type="RefSeq" id="WP_096462409.1">
    <property type="nucleotide sequence ID" value="NZ_AP014936.1"/>
</dbReference>
<comment type="catalytic activity">
    <reaction evidence="4">
        <text>L-proline + NAD(+) = (S)-1-pyrroline-5-carboxylate + NADH + 2 H(+)</text>
        <dbReference type="Rhea" id="RHEA:14105"/>
        <dbReference type="ChEBI" id="CHEBI:15378"/>
        <dbReference type="ChEBI" id="CHEBI:17388"/>
        <dbReference type="ChEBI" id="CHEBI:57540"/>
        <dbReference type="ChEBI" id="CHEBI:57945"/>
        <dbReference type="ChEBI" id="CHEBI:60039"/>
        <dbReference type="EC" id="1.5.1.2"/>
    </reaction>
</comment>
<dbReference type="SUPFAM" id="SSF48179">
    <property type="entry name" value="6-phosphogluconate dehydrogenase C-terminal domain-like"/>
    <property type="match status" value="1"/>
</dbReference>
<comment type="catalytic activity">
    <reaction evidence="4 7">
        <text>L-proline + NADP(+) = (S)-1-pyrroline-5-carboxylate + NADPH + 2 H(+)</text>
        <dbReference type="Rhea" id="RHEA:14109"/>
        <dbReference type="ChEBI" id="CHEBI:15378"/>
        <dbReference type="ChEBI" id="CHEBI:17388"/>
        <dbReference type="ChEBI" id="CHEBI:57783"/>
        <dbReference type="ChEBI" id="CHEBI:58349"/>
        <dbReference type="ChEBI" id="CHEBI:60039"/>
        <dbReference type="EC" id="1.5.1.2"/>
    </reaction>
</comment>
<evidence type="ECO:0000256" key="2">
    <source>
        <dbReference type="ARBA" id="ARBA00022857"/>
    </source>
</evidence>
<dbReference type="PIRSF" id="PIRSF000193">
    <property type="entry name" value="Pyrrol-5-carb_rd"/>
    <property type="match status" value="1"/>
</dbReference>
<dbReference type="Gene3D" id="3.40.50.720">
    <property type="entry name" value="NAD(P)-binding Rossmann-like Domain"/>
    <property type="match status" value="1"/>
</dbReference>
<accession>A0A1C7AFH5</accession>
<dbReference type="GO" id="GO:0005737">
    <property type="term" value="C:cytoplasm"/>
    <property type="evidence" value="ECO:0007669"/>
    <property type="project" value="UniProtKB-SubCell"/>
</dbReference>
<feature type="compositionally biased region" description="Basic residues" evidence="8">
    <location>
        <begin position="1"/>
        <end position="30"/>
    </location>
</feature>
<gene>
    <name evidence="4" type="primary">proC</name>
    <name evidence="11" type="ORF">SVA_3540</name>
</gene>
<feature type="region of interest" description="Disordered" evidence="8">
    <location>
        <begin position="1"/>
        <end position="32"/>
    </location>
</feature>
<evidence type="ECO:0000256" key="7">
    <source>
        <dbReference type="RuleBase" id="RU003903"/>
    </source>
</evidence>
<evidence type="ECO:0000256" key="8">
    <source>
        <dbReference type="SAM" id="MobiDB-lite"/>
    </source>
</evidence>
<comment type="function">
    <text evidence="4">Catalyzes the reduction of 1-pyrroline-5-carboxylate (PCA) to L-proline.</text>
</comment>
<evidence type="ECO:0000256" key="5">
    <source>
        <dbReference type="NCBIfam" id="TIGR00112"/>
    </source>
</evidence>
<dbReference type="Pfam" id="PF03807">
    <property type="entry name" value="F420_oxidored"/>
    <property type="match status" value="1"/>
</dbReference>
<feature type="binding site" evidence="6">
    <location>
        <position position="86"/>
    </location>
    <ligand>
        <name>NADPH</name>
        <dbReference type="ChEBI" id="CHEBI:57783"/>
    </ligand>
</feature>
<dbReference type="InterPro" id="IPR053790">
    <property type="entry name" value="P5CR-like_CS"/>
</dbReference>
<dbReference type="Gene3D" id="1.10.3730.10">
    <property type="entry name" value="ProC C-terminal domain-like"/>
    <property type="match status" value="1"/>
</dbReference>
<dbReference type="KEGG" id="sva:SVA_3540"/>
<keyword evidence="4 7" id="KW-0028">Amino-acid biosynthesis</keyword>
<reference evidence="11 12" key="1">
    <citation type="submission" date="2015-08" db="EMBL/GenBank/DDBJ databases">
        <title>Complete genome sequence of Sulfurifustis variabilis.</title>
        <authorList>
            <person name="Miura A."/>
            <person name="Kojima H."/>
            <person name="Fukui M."/>
        </authorList>
    </citation>
    <scope>NUCLEOTIDE SEQUENCE [LARGE SCALE GENOMIC DNA]</scope>
    <source>
        <strain evidence="12">skN76</strain>
    </source>
</reference>
<dbReference type="InterPro" id="IPR008927">
    <property type="entry name" value="6-PGluconate_DH-like_C_sf"/>
</dbReference>
<evidence type="ECO:0000256" key="6">
    <source>
        <dbReference type="PIRSR" id="PIRSR000193-1"/>
    </source>
</evidence>
<sequence>MPARKAKNRVRAVKTPRRTSQKKPARRRTARQPLVGFIGAGNMARSLAGGLLKNGWARNRLILADPDSAQRSAVEKVLKLKTYATNNDVAARADILVLAVKPQVLRAAALELTQAVQRRRPLVISVAAGVRLADLERWLGGGLPVVRVMPNTAALIGSGAAGLYANPRVAPEQRNQAESILRSVGVTVWLADESLLDVVTAVSGSGPAYFFRVMEALERAAIAGGLDAATARLLTLETAFGAAKMALEGGEEPAVLRARVTSPGGTTEQALGVLESGGIETLFHQAVRAATRRARELAEMFGKGA</sequence>
<dbReference type="FunFam" id="1.10.3730.10:FF:000001">
    <property type="entry name" value="Pyrroline-5-carboxylate reductase"/>
    <property type="match status" value="1"/>
</dbReference>
<dbReference type="GO" id="GO:0055129">
    <property type="term" value="P:L-proline biosynthetic process"/>
    <property type="evidence" value="ECO:0007669"/>
    <property type="project" value="UniProtKB-UniRule"/>
</dbReference>
<feature type="domain" description="Pyrroline-5-carboxylate reductase dimerisation" evidence="10">
    <location>
        <begin position="193"/>
        <end position="297"/>
    </location>
</feature>
<dbReference type="InterPro" id="IPR028939">
    <property type="entry name" value="P5C_Rdtase_cat_N"/>
</dbReference>
<feature type="binding site" evidence="6">
    <location>
        <begin position="38"/>
        <end position="43"/>
    </location>
    <ligand>
        <name>NADP(+)</name>
        <dbReference type="ChEBI" id="CHEBI:58349"/>
    </ligand>
</feature>
<dbReference type="InterPro" id="IPR029036">
    <property type="entry name" value="P5CR_dimer"/>
</dbReference>
<comment type="subcellular location">
    <subcellularLocation>
        <location evidence="4">Cytoplasm</location>
    </subcellularLocation>
</comment>
<feature type="binding site" evidence="6">
    <location>
        <begin position="99"/>
        <end position="102"/>
    </location>
    <ligand>
        <name>NADP(+)</name>
        <dbReference type="ChEBI" id="CHEBI:58349"/>
    </ligand>
</feature>
<evidence type="ECO:0000259" key="9">
    <source>
        <dbReference type="Pfam" id="PF03807"/>
    </source>
</evidence>
<evidence type="ECO:0000256" key="3">
    <source>
        <dbReference type="ARBA" id="ARBA00023002"/>
    </source>
</evidence>
<dbReference type="GO" id="GO:0004735">
    <property type="term" value="F:pyrroline-5-carboxylate reductase activity"/>
    <property type="evidence" value="ECO:0007669"/>
    <property type="project" value="UniProtKB-UniRule"/>
</dbReference>
<feature type="domain" description="Pyrroline-5-carboxylate reductase catalytic N-terminal" evidence="9">
    <location>
        <begin position="35"/>
        <end position="129"/>
    </location>
</feature>
<evidence type="ECO:0000256" key="4">
    <source>
        <dbReference type="HAMAP-Rule" id="MF_01925"/>
    </source>
</evidence>
<dbReference type="EMBL" id="AP014936">
    <property type="protein sequence ID" value="BAU50076.1"/>
    <property type="molecule type" value="Genomic_DNA"/>
</dbReference>
<keyword evidence="12" id="KW-1185">Reference proteome</keyword>
<evidence type="ECO:0000259" key="10">
    <source>
        <dbReference type="Pfam" id="PF14748"/>
    </source>
</evidence>
<dbReference type="PANTHER" id="PTHR11645:SF0">
    <property type="entry name" value="PYRROLINE-5-CARBOXYLATE REDUCTASE 3"/>
    <property type="match status" value="1"/>
</dbReference>
<dbReference type="HAMAP" id="MF_01925">
    <property type="entry name" value="P5C_reductase"/>
    <property type="match status" value="1"/>
</dbReference>
<keyword evidence="4 7" id="KW-0641">Proline biosynthesis</keyword>
<dbReference type="Pfam" id="PF14748">
    <property type="entry name" value="P5CR_dimer"/>
    <property type="match status" value="1"/>
</dbReference>
<evidence type="ECO:0000313" key="12">
    <source>
        <dbReference type="Proteomes" id="UP000218899"/>
    </source>
</evidence>
<dbReference type="InterPro" id="IPR000304">
    <property type="entry name" value="Pyrroline-COOH_reductase"/>
</dbReference>